<keyword evidence="13" id="KW-1185">Reference proteome</keyword>
<feature type="transmembrane region" description="Helical" evidence="10">
    <location>
        <begin position="109"/>
        <end position="134"/>
    </location>
</feature>
<feature type="transmembrane region" description="Helical" evidence="10">
    <location>
        <begin position="140"/>
        <end position="167"/>
    </location>
</feature>
<sequence>MSRSLVRDYRDSLRYPEFWIYATWLEIVTKYRRSRLGLFWALMPPALYAFGVGGFFSYIQGQNPRDFIAHLGIGYIVFRFITVSLSEATTACTGHASFILDGRVRLTDYVLRVVAKAMFYLIVSLPVAAAALAVSPQFQWMGLVTLLPALLLVVLNVAWMGAIVAVIGARLPDVHELIGSILMISFLFTPILWHADQTPADTLRGAIARANPLYHMVEIVRAPLLGEPIERLTYVYLATMLVVGGLLAAWVYRRFARYVPLWV</sequence>
<organism evidence="12 13">
    <name type="scientific">Lysobacter cavernae</name>
    <dbReference type="NCBI Taxonomy" id="1685901"/>
    <lineage>
        <taxon>Bacteria</taxon>
        <taxon>Pseudomonadati</taxon>
        <taxon>Pseudomonadota</taxon>
        <taxon>Gammaproteobacteria</taxon>
        <taxon>Lysobacterales</taxon>
        <taxon>Lysobacteraceae</taxon>
        <taxon>Lysobacter</taxon>
    </lineage>
</organism>
<feature type="domain" description="ABC-2 type transporter transmembrane" evidence="11">
    <location>
        <begin position="22"/>
        <end position="223"/>
    </location>
</feature>
<keyword evidence="6 10" id="KW-0812">Transmembrane</keyword>
<evidence type="ECO:0000256" key="2">
    <source>
        <dbReference type="ARBA" id="ARBA00007783"/>
    </source>
</evidence>
<name>A0ABV7RUB0_9GAMM</name>
<comment type="similarity">
    <text evidence="2">Belongs to the ABC-2 integral membrane protein family.</text>
</comment>
<protein>
    <submittedName>
        <fullName evidence="12">ABC transporter permease</fullName>
    </submittedName>
</protein>
<evidence type="ECO:0000313" key="12">
    <source>
        <dbReference type="EMBL" id="MFC3551471.1"/>
    </source>
</evidence>
<dbReference type="PANTHER" id="PTHR30413:SF10">
    <property type="entry name" value="CAPSULE POLYSACCHARIDE EXPORT INNER-MEMBRANE PROTEIN CTRC"/>
    <property type="match status" value="1"/>
</dbReference>
<gene>
    <name evidence="12" type="ORF">ACFOLC_10670</name>
</gene>
<evidence type="ECO:0000256" key="6">
    <source>
        <dbReference type="ARBA" id="ARBA00022692"/>
    </source>
</evidence>
<accession>A0ABV7RUB0</accession>
<feature type="transmembrane region" description="Helical" evidence="10">
    <location>
        <begin position="233"/>
        <end position="252"/>
    </location>
</feature>
<dbReference type="Proteomes" id="UP001595740">
    <property type="component" value="Unassembled WGS sequence"/>
</dbReference>
<dbReference type="PRINTS" id="PR00164">
    <property type="entry name" value="ABC2TRNSPORT"/>
</dbReference>
<comment type="caution">
    <text evidence="12">The sequence shown here is derived from an EMBL/GenBank/DDBJ whole genome shotgun (WGS) entry which is preliminary data.</text>
</comment>
<evidence type="ECO:0000259" key="11">
    <source>
        <dbReference type="Pfam" id="PF01061"/>
    </source>
</evidence>
<evidence type="ECO:0000256" key="5">
    <source>
        <dbReference type="ARBA" id="ARBA00022597"/>
    </source>
</evidence>
<proteinExistence type="inferred from homology"/>
<evidence type="ECO:0000256" key="8">
    <source>
        <dbReference type="ARBA" id="ARBA00023047"/>
    </source>
</evidence>
<evidence type="ECO:0000256" key="9">
    <source>
        <dbReference type="ARBA" id="ARBA00023136"/>
    </source>
</evidence>
<comment type="subcellular location">
    <subcellularLocation>
        <location evidence="1">Cell membrane</location>
        <topology evidence="1">Multi-pass membrane protein</topology>
    </subcellularLocation>
</comment>
<dbReference type="InterPro" id="IPR000412">
    <property type="entry name" value="ABC_2_transport"/>
</dbReference>
<evidence type="ECO:0000256" key="1">
    <source>
        <dbReference type="ARBA" id="ARBA00004651"/>
    </source>
</evidence>
<evidence type="ECO:0000256" key="4">
    <source>
        <dbReference type="ARBA" id="ARBA00022475"/>
    </source>
</evidence>
<dbReference type="PANTHER" id="PTHR30413">
    <property type="entry name" value="INNER MEMBRANE TRANSPORT PERMEASE"/>
    <property type="match status" value="1"/>
</dbReference>
<reference evidence="13" key="1">
    <citation type="journal article" date="2019" name="Int. J. Syst. Evol. Microbiol.">
        <title>The Global Catalogue of Microorganisms (GCM) 10K type strain sequencing project: providing services to taxonomists for standard genome sequencing and annotation.</title>
        <authorList>
            <consortium name="The Broad Institute Genomics Platform"/>
            <consortium name="The Broad Institute Genome Sequencing Center for Infectious Disease"/>
            <person name="Wu L."/>
            <person name="Ma J."/>
        </authorList>
    </citation>
    <scope>NUCLEOTIDE SEQUENCE [LARGE SCALE GENOMIC DNA]</scope>
    <source>
        <strain evidence="13">KCTC 42875</strain>
    </source>
</reference>
<evidence type="ECO:0000313" key="13">
    <source>
        <dbReference type="Proteomes" id="UP001595740"/>
    </source>
</evidence>
<feature type="transmembrane region" description="Helical" evidence="10">
    <location>
        <begin position="38"/>
        <end position="61"/>
    </location>
</feature>
<evidence type="ECO:0000256" key="3">
    <source>
        <dbReference type="ARBA" id="ARBA00022448"/>
    </source>
</evidence>
<evidence type="ECO:0000256" key="7">
    <source>
        <dbReference type="ARBA" id="ARBA00022989"/>
    </source>
</evidence>
<dbReference type="EMBL" id="JBHRXK010000004">
    <property type="protein sequence ID" value="MFC3551471.1"/>
    <property type="molecule type" value="Genomic_DNA"/>
</dbReference>
<keyword evidence="7 10" id="KW-1133">Transmembrane helix</keyword>
<dbReference type="Pfam" id="PF01061">
    <property type="entry name" value="ABC2_membrane"/>
    <property type="match status" value="1"/>
</dbReference>
<feature type="transmembrane region" description="Helical" evidence="10">
    <location>
        <begin position="174"/>
        <end position="193"/>
    </location>
</feature>
<evidence type="ECO:0000256" key="10">
    <source>
        <dbReference type="SAM" id="Phobius"/>
    </source>
</evidence>
<keyword evidence="8" id="KW-0625">Polysaccharide transport</keyword>
<keyword evidence="4" id="KW-1003">Cell membrane</keyword>
<keyword evidence="3" id="KW-0813">Transport</keyword>
<keyword evidence="9 10" id="KW-0472">Membrane</keyword>
<dbReference type="RefSeq" id="WP_386759236.1">
    <property type="nucleotide sequence ID" value="NZ_JBHRXK010000004.1"/>
</dbReference>
<dbReference type="InterPro" id="IPR013525">
    <property type="entry name" value="ABC2_TM"/>
</dbReference>
<keyword evidence="5" id="KW-0762">Sugar transport</keyword>